<feature type="region of interest" description="Disordered" evidence="1">
    <location>
        <begin position="1"/>
        <end position="25"/>
    </location>
</feature>
<gene>
    <name evidence="2" type="ORF">LCGC14_1912530</name>
</gene>
<evidence type="ECO:0000256" key="1">
    <source>
        <dbReference type="SAM" id="MobiDB-lite"/>
    </source>
</evidence>
<sequence length="85" mass="9169">MNASEAGEILAKKRQNRRTRSSDVRKAASVLAKLGASKGGKARAAKLSPEERKRIAHAAAKKAGESHHRRAALLRKFRKALGEGV</sequence>
<organism evidence="2">
    <name type="scientific">marine sediment metagenome</name>
    <dbReference type="NCBI Taxonomy" id="412755"/>
    <lineage>
        <taxon>unclassified sequences</taxon>
        <taxon>metagenomes</taxon>
        <taxon>ecological metagenomes</taxon>
    </lineage>
</organism>
<accession>A0A0F9I765</accession>
<comment type="caution">
    <text evidence="2">The sequence shown here is derived from an EMBL/GenBank/DDBJ whole genome shotgun (WGS) entry which is preliminary data.</text>
</comment>
<dbReference type="EMBL" id="LAZR01020227">
    <property type="protein sequence ID" value="KKL89650.1"/>
    <property type="molecule type" value="Genomic_DNA"/>
</dbReference>
<proteinExistence type="predicted"/>
<reference evidence="2" key="1">
    <citation type="journal article" date="2015" name="Nature">
        <title>Complex archaea that bridge the gap between prokaryotes and eukaryotes.</title>
        <authorList>
            <person name="Spang A."/>
            <person name="Saw J.H."/>
            <person name="Jorgensen S.L."/>
            <person name="Zaremba-Niedzwiedzka K."/>
            <person name="Martijn J."/>
            <person name="Lind A.E."/>
            <person name="van Eijk R."/>
            <person name="Schleper C."/>
            <person name="Guy L."/>
            <person name="Ettema T.J."/>
        </authorList>
    </citation>
    <scope>NUCLEOTIDE SEQUENCE</scope>
</reference>
<evidence type="ECO:0000313" key="2">
    <source>
        <dbReference type="EMBL" id="KKL89650.1"/>
    </source>
</evidence>
<protein>
    <submittedName>
        <fullName evidence="2">Uncharacterized protein</fullName>
    </submittedName>
</protein>
<dbReference type="AlphaFoldDB" id="A0A0F9I765"/>
<name>A0A0F9I765_9ZZZZ</name>